<dbReference type="AlphaFoldDB" id="A0A972H1L0"/>
<evidence type="ECO:0000256" key="4">
    <source>
        <dbReference type="ARBA" id="ARBA00023012"/>
    </source>
</evidence>
<dbReference type="SUPFAM" id="SSF46689">
    <property type="entry name" value="Homeodomain-like"/>
    <property type="match status" value="1"/>
</dbReference>
<sequence length="557" mass="64282">MYKLILVEDEEDVRESVVQEIDWAQYGFEVVDNAENGKEAQDMIERWLPDVVVTDIKMPFMDGMQLSEWIRDKYPTTKIIILTGFDEFEYAQKAVKMHIDEFVLKPFSSRELINALIKIKLLIDEEMAQKENIQALQEHYRQSLPVLREVFLASLINRRLRRAEIEEKSLNYNVNLQGRSFLLSVLSIDNPEWQGDLADNQQQAQARNQAASHSLKYSKDNELKWFAVLNISEEIFNRVNQGIVFLHHDHIVLLTVDEDASGDAVMKRTLAVLEEIRQNVDKYLKFTVTIGVGTVTEDITNISYSHKDAIFALDYRLILGNNRVICIDDVETRFVEKLRFDELKEHALIRCIKVGTLQELKEIIDDLFLGIADTQVSIKDYQIYLLEILTAILKAAKAADMDLDATLGSDFNPFAEVNTFTNLQEAKQWITGLCSKLMSHIVSDRQSAYKSLVDKAKEYTRMNFQESDISITKVCQYLHISAGYFSGIFKKETKMTFVGYLMQIRMEAAKELLRTTDLRTLDIAERVGYSEPNYFSFSFRKHVGVSPKEYRSSSREG</sequence>
<dbReference type="PROSITE" id="PS50110">
    <property type="entry name" value="RESPONSE_REGULATORY"/>
    <property type="match status" value="1"/>
</dbReference>
<dbReference type="SUPFAM" id="SSF52172">
    <property type="entry name" value="CheY-like"/>
    <property type="match status" value="1"/>
</dbReference>
<dbReference type="EMBL" id="WHOD01000102">
    <property type="protein sequence ID" value="NOU96915.1"/>
    <property type="molecule type" value="Genomic_DNA"/>
</dbReference>
<keyword evidence="7" id="KW-0804">Transcription</keyword>
<dbReference type="GO" id="GO:0043565">
    <property type="term" value="F:sequence-specific DNA binding"/>
    <property type="evidence" value="ECO:0007669"/>
    <property type="project" value="InterPro"/>
</dbReference>
<protein>
    <submittedName>
        <fullName evidence="11">Response regulator</fullName>
    </submittedName>
</protein>
<organism evidence="11 12">
    <name type="scientific">Paenibacillus foliorum</name>
    <dbReference type="NCBI Taxonomy" id="2654974"/>
    <lineage>
        <taxon>Bacteria</taxon>
        <taxon>Bacillati</taxon>
        <taxon>Bacillota</taxon>
        <taxon>Bacilli</taxon>
        <taxon>Bacillales</taxon>
        <taxon>Paenibacillaceae</taxon>
        <taxon>Paenibacillus</taxon>
    </lineage>
</organism>
<comment type="subcellular location">
    <subcellularLocation>
        <location evidence="1">Cytoplasm</location>
    </subcellularLocation>
</comment>
<dbReference type="Gene3D" id="3.40.50.2300">
    <property type="match status" value="1"/>
</dbReference>
<dbReference type="Pfam" id="PF00072">
    <property type="entry name" value="Response_reg"/>
    <property type="match status" value="1"/>
</dbReference>
<dbReference type="InterPro" id="IPR011006">
    <property type="entry name" value="CheY-like_superfamily"/>
</dbReference>
<evidence type="ECO:0000256" key="6">
    <source>
        <dbReference type="ARBA" id="ARBA00023125"/>
    </source>
</evidence>
<keyword evidence="3 8" id="KW-0597">Phosphoprotein</keyword>
<keyword evidence="4" id="KW-0902">Two-component regulatory system</keyword>
<dbReference type="RefSeq" id="WP_171655141.1">
    <property type="nucleotide sequence ID" value="NZ_WHOD01000102.1"/>
</dbReference>
<keyword evidence="12" id="KW-1185">Reference proteome</keyword>
<dbReference type="GO" id="GO:0005737">
    <property type="term" value="C:cytoplasm"/>
    <property type="evidence" value="ECO:0007669"/>
    <property type="project" value="UniProtKB-SubCell"/>
</dbReference>
<reference evidence="11" key="1">
    <citation type="submission" date="2019-10" db="EMBL/GenBank/DDBJ databases">
        <title>Description of Paenibacillus glebae sp. nov.</title>
        <authorList>
            <person name="Carlier A."/>
            <person name="Qi S."/>
        </authorList>
    </citation>
    <scope>NUCLEOTIDE SEQUENCE</scope>
    <source>
        <strain evidence="11">LMG 31456</strain>
    </source>
</reference>
<evidence type="ECO:0000313" key="11">
    <source>
        <dbReference type="EMBL" id="NOU96915.1"/>
    </source>
</evidence>
<name>A0A972H1L0_9BACL</name>
<dbReference type="InterPro" id="IPR051552">
    <property type="entry name" value="HptR"/>
</dbReference>
<evidence type="ECO:0000256" key="8">
    <source>
        <dbReference type="PROSITE-ProRule" id="PRU00169"/>
    </source>
</evidence>
<dbReference type="CDD" id="cd17536">
    <property type="entry name" value="REC_YesN-like"/>
    <property type="match status" value="1"/>
</dbReference>
<dbReference type="InterPro" id="IPR009057">
    <property type="entry name" value="Homeodomain-like_sf"/>
</dbReference>
<keyword evidence="2" id="KW-0963">Cytoplasm</keyword>
<dbReference type="PANTHER" id="PTHR42713">
    <property type="entry name" value="HISTIDINE KINASE-RELATED"/>
    <property type="match status" value="1"/>
</dbReference>
<dbReference type="InterPro" id="IPR018060">
    <property type="entry name" value="HTH_AraC"/>
</dbReference>
<dbReference type="GO" id="GO:0000160">
    <property type="term" value="P:phosphorelay signal transduction system"/>
    <property type="evidence" value="ECO:0007669"/>
    <property type="project" value="UniProtKB-KW"/>
</dbReference>
<evidence type="ECO:0000256" key="3">
    <source>
        <dbReference type="ARBA" id="ARBA00022553"/>
    </source>
</evidence>
<dbReference type="Proteomes" id="UP000641588">
    <property type="component" value="Unassembled WGS sequence"/>
</dbReference>
<feature type="domain" description="Response regulatory" evidence="10">
    <location>
        <begin position="3"/>
        <end position="120"/>
    </location>
</feature>
<dbReference type="InterPro" id="IPR041522">
    <property type="entry name" value="CdaR_GGDEF"/>
</dbReference>
<keyword evidence="5" id="KW-0805">Transcription regulation</keyword>
<gene>
    <name evidence="11" type="ORF">GC093_27370</name>
</gene>
<evidence type="ECO:0000256" key="5">
    <source>
        <dbReference type="ARBA" id="ARBA00023015"/>
    </source>
</evidence>
<evidence type="ECO:0000256" key="7">
    <source>
        <dbReference type="ARBA" id="ARBA00023163"/>
    </source>
</evidence>
<dbReference type="PRINTS" id="PR00032">
    <property type="entry name" value="HTHARAC"/>
</dbReference>
<comment type="caution">
    <text evidence="11">The sequence shown here is derived from an EMBL/GenBank/DDBJ whole genome shotgun (WGS) entry which is preliminary data.</text>
</comment>
<accession>A0A972H1L0</accession>
<feature type="domain" description="HTH araC/xylS-type" evidence="9">
    <location>
        <begin position="454"/>
        <end position="553"/>
    </location>
</feature>
<dbReference type="Gene3D" id="1.10.10.60">
    <property type="entry name" value="Homeodomain-like"/>
    <property type="match status" value="2"/>
</dbReference>
<dbReference type="PROSITE" id="PS01124">
    <property type="entry name" value="HTH_ARAC_FAMILY_2"/>
    <property type="match status" value="1"/>
</dbReference>
<feature type="modified residue" description="4-aspartylphosphate" evidence="8">
    <location>
        <position position="55"/>
    </location>
</feature>
<evidence type="ECO:0000256" key="2">
    <source>
        <dbReference type="ARBA" id="ARBA00022490"/>
    </source>
</evidence>
<proteinExistence type="predicted"/>
<dbReference type="InterPro" id="IPR001789">
    <property type="entry name" value="Sig_transdc_resp-reg_receiver"/>
</dbReference>
<dbReference type="Pfam" id="PF12833">
    <property type="entry name" value="HTH_18"/>
    <property type="match status" value="1"/>
</dbReference>
<dbReference type="Pfam" id="PF17853">
    <property type="entry name" value="GGDEF_2"/>
    <property type="match status" value="1"/>
</dbReference>
<dbReference type="SMART" id="SM00448">
    <property type="entry name" value="REC"/>
    <property type="match status" value="1"/>
</dbReference>
<evidence type="ECO:0000313" key="12">
    <source>
        <dbReference type="Proteomes" id="UP000641588"/>
    </source>
</evidence>
<evidence type="ECO:0000259" key="9">
    <source>
        <dbReference type="PROSITE" id="PS01124"/>
    </source>
</evidence>
<dbReference type="GO" id="GO:0003700">
    <property type="term" value="F:DNA-binding transcription factor activity"/>
    <property type="evidence" value="ECO:0007669"/>
    <property type="project" value="InterPro"/>
</dbReference>
<dbReference type="SMART" id="SM00342">
    <property type="entry name" value="HTH_ARAC"/>
    <property type="match status" value="1"/>
</dbReference>
<evidence type="ECO:0000256" key="1">
    <source>
        <dbReference type="ARBA" id="ARBA00004496"/>
    </source>
</evidence>
<dbReference type="InterPro" id="IPR020449">
    <property type="entry name" value="Tscrpt_reg_AraC-type_HTH"/>
</dbReference>
<evidence type="ECO:0000259" key="10">
    <source>
        <dbReference type="PROSITE" id="PS50110"/>
    </source>
</evidence>
<dbReference type="PANTHER" id="PTHR42713:SF3">
    <property type="entry name" value="TRANSCRIPTIONAL REGULATORY PROTEIN HPTR"/>
    <property type="match status" value="1"/>
</dbReference>
<keyword evidence="6" id="KW-0238">DNA-binding</keyword>